<evidence type="ECO:0000256" key="5">
    <source>
        <dbReference type="ARBA" id="ARBA00022806"/>
    </source>
</evidence>
<dbReference type="GO" id="GO:0003677">
    <property type="term" value="F:DNA binding"/>
    <property type="evidence" value="ECO:0007669"/>
    <property type="project" value="UniProtKB-KW"/>
</dbReference>
<accession>A0A9D2UHR2</accession>
<dbReference type="Pfam" id="PF00271">
    <property type="entry name" value="Helicase_C"/>
    <property type="match status" value="1"/>
</dbReference>
<dbReference type="PANTHER" id="PTHR13710:SF105">
    <property type="entry name" value="ATP-DEPENDENT DNA HELICASE Q1"/>
    <property type="match status" value="1"/>
</dbReference>
<evidence type="ECO:0000259" key="14">
    <source>
        <dbReference type="PROSITE" id="PS51194"/>
    </source>
</evidence>
<evidence type="ECO:0000313" key="16">
    <source>
        <dbReference type="Proteomes" id="UP000787625"/>
    </source>
</evidence>
<evidence type="ECO:0000256" key="2">
    <source>
        <dbReference type="ARBA" id="ARBA00022723"/>
    </source>
</evidence>
<dbReference type="GO" id="GO:0006310">
    <property type="term" value="P:DNA recombination"/>
    <property type="evidence" value="ECO:0007669"/>
    <property type="project" value="InterPro"/>
</dbReference>
<dbReference type="Gene3D" id="1.10.10.10">
    <property type="entry name" value="Winged helix-like DNA-binding domain superfamily/Winged helix DNA-binding domain"/>
    <property type="match status" value="1"/>
</dbReference>
<dbReference type="GO" id="GO:0009378">
    <property type="term" value="F:four-way junction helicase activity"/>
    <property type="evidence" value="ECO:0007669"/>
    <property type="project" value="TreeGrafter"/>
</dbReference>
<keyword evidence="6" id="KW-0067">ATP-binding</keyword>
<dbReference type="InterPro" id="IPR001650">
    <property type="entry name" value="Helicase_C-like"/>
</dbReference>
<dbReference type="PROSITE" id="PS51194">
    <property type="entry name" value="HELICASE_CTER"/>
    <property type="match status" value="1"/>
</dbReference>
<dbReference type="GO" id="GO:0005524">
    <property type="term" value="F:ATP binding"/>
    <property type="evidence" value="ECO:0007669"/>
    <property type="project" value="UniProtKB-KW"/>
</dbReference>
<dbReference type="GO" id="GO:0016787">
    <property type="term" value="F:hydrolase activity"/>
    <property type="evidence" value="ECO:0007669"/>
    <property type="project" value="UniProtKB-KW"/>
</dbReference>
<protein>
    <recommendedName>
        <fullName evidence="11">ATP-dependent DNA helicase RecQ</fullName>
        <ecNumber evidence="10">5.6.2.4</ecNumber>
    </recommendedName>
    <alternativeName>
        <fullName evidence="12">DNA 3'-5' helicase RecQ</fullName>
    </alternativeName>
</protein>
<evidence type="ECO:0000256" key="11">
    <source>
        <dbReference type="ARBA" id="ARBA00044535"/>
    </source>
</evidence>
<dbReference type="FunFam" id="3.40.50.300:FF:001389">
    <property type="entry name" value="ATP-dependent DNA helicase RecQ"/>
    <property type="match status" value="1"/>
</dbReference>
<evidence type="ECO:0000256" key="9">
    <source>
        <dbReference type="ARBA" id="ARBA00034617"/>
    </source>
</evidence>
<dbReference type="AlphaFoldDB" id="A0A9D2UHR2"/>
<comment type="caution">
    <text evidence="15">The sequence shown here is derived from an EMBL/GenBank/DDBJ whole genome shotgun (WGS) entry which is preliminary data.</text>
</comment>
<evidence type="ECO:0000256" key="3">
    <source>
        <dbReference type="ARBA" id="ARBA00022741"/>
    </source>
</evidence>
<evidence type="ECO:0000256" key="8">
    <source>
        <dbReference type="ARBA" id="ARBA00023235"/>
    </source>
</evidence>
<dbReference type="EC" id="5.6.2.4" evidence="10"/>
<dbReference type="PROSITE" id="PS51192">
    <property type="entry name" value="HELICASE_ATP_BIND_1"/>
    <property type="match status" value="1"/>
</dbReference>
<evidence type="ECO:0000313" key="15">
    <source>
        <dbReference type="EMBL" id="HJD52559.1"/>
    </source>
</evidence>
<evidence type="ECO:0000256" key="12">
    <source>
        <dbReference type="ARBA" id="ARBA00044550"/>
    </source>
</evidence>
<evidence type="ECO:0000256" key="7">
    <source>
        <dbReference type="ARBA" id="ARBA00023125"/>
    </source>
</evidence>
<evidence type="ECO:0000256" key="4">
    <source>
        <dbReference type="ARBA" id="ARBA00022801"/>
    </source>
</evidence>
<dbReference type="NCBIfam" id="TIGR00614">
    <property type="entry name" value="recQ_fam"/>
    <property type="match status" value="1"/>
</dbReference>
<organism evidence="15 16">
    <name type="scientific">Candidatus Avibacteroides avistercoris</name>
    <dbReference type="NCBI Taxonomy" id="2840690"/>
    <lineage>
        <taxon>Bacteria</taxon>
        <taxon>Pseudomonadati</taxon>
        <taxon>Bacteroidota</taxon>
        <taxon>Bacteroidia</taxon>
        <taxon>Bacteroidales</taxon>
        <taxon>Bacteroidaceae</taxon>
        <taxon>Bacteroidaceae incertae sedis</taxon>
        <taxon>Candidatus Avibacteroides</taxon>
    </lineage>
</organism>
<gene>
    <name evidence="15" type="ORF">IAA93_02365</name>
</gene>
<sequence>MRQVYLDILKRYWGFDAFRGIQEQIIESIGDGRDTLGLMPTGGGKSVSFQVPAMAMDGLCLVITPLIALMKDQVAHLRDKGIKATAVYSGMSRDEIIATLENCIFGGYKFLYISPERLASDIFRTKLRSMKVSMIAVDEAHCISQWGYDFRPSYLKIAEVRRLLPDVPVLALTATATGDVVGDIQDKLLFAKPNVVKMSFYRPNLAYIVRRTESKDEELLRMLGRVDGSAIVYVRSRKKCRLISDMLRAHGITADYYHAGLADASKDEKQRAWMDDSVRVMVATNAFGMGIDKSDVRLVVHIDVPDSIESYFQEAGRAGRDGLKAYAVQLFNESSDVRIMKRRVTDSYPDIDYIRHVYEDLSYYFQIGIDSGAGAILEFDLFDFASRFSHSPVVADSALKLLALGGYIDYTEEQDVPARVMLIASRDEISAMTSSNATARAVIETIMRTYTGLYKDFAFIDESLVAYRCNIAQRDIYENLIWAARLGLVRYVPAKKTQYIIYNTDRIDACRIRLADEIYKDKKERCIRRVQAMLDYCCSNHTCRSRMLLSYFGEKSSHNCRTCDVCMQRTATPLRLGELSDLVDQVSEYLSGHNGVTAGELAEHFADSGDKAAIALQYMTDSGAVSVSGGHYALVAGPDR</sequence>
<evidence type="ECO:0000256" key="10">
    <source>
        <dbReference type="ARBA" id="ARBA00034808"/>
    </source>
</evidence>
<proteinExistence type="inferred from homology"/>
<evidence type="ECO:0000256" key="6">
    <source>
        <dbReference type="ARBA" id="ARBA00022840"/>
    </source>
</evidence>
<keyword evidence="4" id="KW-0378">Hydrolase</keyword>
<dbReference type="Pfam" id="PF00270">
    <property type="entry name" value="DEAD"/>
    <property type="match status" value="1"/>
</dbReference>
<dbReference type="InterPro" id="IPR032284">
    <property type="entry name" value="RecQ_Zn-bd"/>
</dbReference>
<dbReference type="InterPro" id="IPR027417">
    <property type="entry name" value="P-loop_NTPase"/>
</dbReference>
<keyword evidence="2" id="KW-0479">Metal-binding</keyword>
<dbReference type="InterPro" id="IPR004589">
    <property type="entry name" value="DNA_helicase_ATP-dep_RecQ"/>
</dbReference>
<feature type="domain" description="Helicase ATP-binding" evidence="13">
    <location>
        <begin position="26"/>
        <end position="194"/>
    </location>
</feature>
<dbReference type="InterPro" id="IPR036388">
    <property type="entry name" value="WH-like_DNA-bd_sf"/>
</dbReference>
<dbReference type="GO" id="GO:0005737">
    <property type="term" value="C:cytoplasm"/>
    <property type="evidence" value="ECO:0007669"/>
    <property type="project" value="TreeGrafter"/>
</dbReference>
<reference evidence="15" key="2">
    <citation type="submission" date="2021-04" db="EMBL/GenBank/DDBJ databases">
        <authorList>
            <person name="Gilroy R."/>
        </authorList>
    </citation>
    <scope>NUCLEOTIDE SEQUENCE</scope>
    <source>
        <strain evidence="15">MalCec1-1739</strain>
    </source>
</reference>
<dbReference type="Proteomes" id="UP000787625">
    <property type="component" value="Unassembled WGS sequence"/>
</dbReference>
<keyword evidence="8" id="KW-0413">Isomerase</keyword>
<dbReference type="GO" id="GO:0043138">
    <property type="term" value="F:3'-5' DNA helicase activity"/>
    <property type="evidence" value="ECO:0007669"/>
    <property type="project" value="UniProtKB-EC"/>
</dbReference>
<dbReference type="CDD" id="cd17920">
    <property type="entry name" value="DEXHc_RecQ"/>
    <property type="match status" value="1"/>
</dbReference>
<reference evidence="15" key="1">
    <citation type="journal article" date="2021" name="PeerJ">
        <title>Extensive microbial diversity within the chicken gut microbiome revealed by metagenomics and culture.</title>
        <authorList>
            <person name="Gilroy R."/>
            <person name="Ravi A."/>
            <person name="Getino M."/>
            <person name="Pursley I."/>
            <person name="Horton D.L."/>
            <person name="Alikhan N.F."/>
            <person name="Baker D."/>
            <person name="Gharbi K."/>
            <person name="Hall N."/>
            <person name="Watson M."/>
            <person name="Adriaenssens E.M."/>
            <person name="Foster-Nyarko E."/>
            <person name="Jarju S."/>
            <person name="Secka A."/>
            <person name="Antonio M."/>
            <person name="Oren A."/>
            <person name="Chaudhuri R.R."/>
            <person name="La Ragione R."/>
            <person name="Hildebrand F."/>
            <person name="Pallen M.J."/>
        </authorList>
    </citation>
    <scope>NUCLEOTIDE SEQUENCE</scope>
    <source>
        <strain evidence="15">MalCec1-1739</strain>
    </source>
</reference>
<evidence type="ECO:0000259" key="13">
    <source>
        <dbReference type="PROSITE" id="PS51192"/>
    </source>
</evidence>
<dbReference type="GO" id="GO:0006281">
    <property type="term" value="P:DNA repair"/>
    <property type="evidence" value="ECO:0007669"/>
    <property type="project" value="TreeGrafter"/>
</dbReference>
<keyword evidence="3" id="KW-0547">Nucleotide-binding</keyword>
<dbReference type="GO" id="GO:0043590">
    <property type="term" value="C:bacterial nucleoid"/>
    <property type="evidence" value="ECO:0007669"/>
    <property type="project" value="TreeGrafter"/>
</dbReference>
<keyword evidence="5 15" id="KW-0347">Helicase</keyword>
<name>A0A9D2UHR2_9BACT</name>
<dbReference type="GO" id="GO:0030894">
    <property type="term" value="C:replisome"/>
    <property type="evidence" value="ECO:0007669"/>
    <property type="project" value="TreeGrafter"/>
</dbReference>
<dbReference type="InterPro" id="IPR014001">
    <property type="entry name" value="Helicase_ATP-bd"/>
</dbReference>
<feature type="domain" description="Helicase C-terminal" evidence="14">
    <location>
        <begin position="218"/>
        <end position="362"/>
    </location>
</feature>
<dbReference type="EMBL" id="DWUP01000048">
    <property type="protein sequence ID" value="HJD52559.1"/>
    <property type="molecule type" value="Genomic_DNA"/>
</dbReference>
<comment type="similarity">
    <text evidence="1">Belongs to the helicase family. RecQ subfamily.</text>
</comment>
<dbReference type="Pfam" id="PF16124">
    <property type="entry name" value="RecQ_Zn_bind"/>
    <property type="match status" value="1"/>
</dbReference>
<dbReference type="Gene3D" id="3.40.50.300">
    <property type="entry name" value="P-loop containing nucleotide triphosphate hydrolases"/>
    <property type="match status" value="2"/>
</dbReference>
<dbReference type="PANTHER" id="PTHR13710">
    <property type="entry name" value="DNA HELICASE RECQ FAMILY MEMBER"/>
    <property type="match status" value="1"/>
</dbReference>
<dbReference type="SMART" id="SM00487">
    <property type="entry name" value="DEXDc"/>
    <property type="match status" value="1"/>
</dbReference>
<dbReference type="SUPFAM" id="SSF52540">
    <property type="entry name" value="P-loop containing nucleoside triphosphate hydrolases"/>
    <property type="match status" value="1"/>
</dbReference>
<comment type="catalytic activity">
    <reaction evidence="9">
        <text>Couples ATP hydrolysis with the unwinding of duplex DNA by translocating in the 3'-5' direction.</text>
        <dbReference type="EC" id="5.6.2.4"/>
    </reaction>
</comment>
<dbReference type="InterPro" id="IPR011545">
    <property type="entry name" value="DEAD/DEAH_box_helicase_dom"/>
</dbReference>
<dbReference type="GO" id="GO:0046872">
    <property type="term" value="F:metal ion binding"/>
    <property type="evidence" value="ECO:0007669"/>
    <property type="project" value="UniProtKB-KW"/>
</dbReference>
<dbReference type="SMART" id="SM00490">
    <property type="entry name" value="HELICc"/>
    <property type="match status" value="1"/>
</dbReference>
<keyword evidence="7" id="KW-0238">DNA-binding</keyword>
<evidence type="ECO:0000256" key="1">
    <source>
        <dbReference type="ARBA" id="ARBA00005446"/>
    </source>
</evidence>